<proteinExistence type="predicted"/>
<sequence length="252" mass="29278">MEKISYYKKLIEKSVNDTNLLQCINLGSWDPRAHDILQFNCVQLLPLDAQCPFSSSRTSEHQHIKCCCGHQSLCNYNVDIINRASTKSIPNLCEYNNEYQYFLHDYFYPTQLDANHSCLLHFISGNALHDMSQFLPKEDSISFFLPGSAIQPTDFSYALLKPNACDYVDVDLKHDYLRTRYCYKSTELLEHFETEFMPMRLFACRCETAPGEAPCDSILKQNIAEKAKNSVKLFCFLHVLDKFFAKYFIKSY</sequence>
<accession>A0A0R3RJJ4</accession>
<evidence type="ECO:0000313" key="2">
    <source>
        <dbReference type="WBParaSite" id="EEL_0000165301-mRNA-1"/>
    </source>
</evidence>
<dbReference type="WBParaSite" id="EEL_0000165301-mRNA-1">
    <property type="protein sequence ID" value="EEL_0000165301-mRNA-1"/>
    <property type="gene ID" value="EEL_0000165301"/>
</dbReference>
<organism evidence="1 2">
    <name type="scientific">Elaeophora elaphi</name>
    <dbReference type="NCBI Taxonomy" id="1147741"/>
    <lineage>
        <taxon>Eukaryota</taxon>
        <taxon>Metazoa</taxon>
        <taxon>Ecdysozoa</taxon>
        <taxon>Nematoda</taxon>
        <taxon>Chromadorea</taxon>
        <taxon>Rhabditida</taxon>
        <taxon>Spirurina</taxon>
        <taxon>Spiruromorpha</taxon>
        <taxon>Filarioidea</taxon>
        <taxon>Onchocercidae</taxon>
        <taxon>Elaeophora</taxon>
    </lineage>
</organism>
<dbReference type="Proteomes" id="UP000050640">
    <property type="component" value="Unplaced"/>
</dbReference>
<keyword evidence="1" id="KW-1185">Reference proteome</keyword>
<dbReference type="AlphaFoldDB" id="A0A0R3RJJ4"/>
<name>A0A0R3RJJ4_9BILA</name>
<protein>
    <submittedName>
        <fullName evidence="2">Uncharacterized protein</fullName>
    </submittedName>
</protein>
<reference evidence="2" key="1">
    <citation type="submission" date="2017-02" db="UniProtKB">
        <authorList>
            <consortium name="WormBaseParasite"/>
        </authorList>
    </citation>
    <scope>IDENTIFICATION</scope>
</reference>
<evidence type="ECO:0000313" key="1">
    <source>
        <dbReference type="Proteomes" id="UP000050640"/>
    </source>
</evidence>